<keyword evidence="2" id="KW-0677">Repeat</keyword>
<dbReference type="PANTHER" id="PTHR48071">
    <property type="entry name" value="SRCR DOMAIN-CONTAINING PROTEIN"/>
    <property type="match status" value="1"/>
</dbReference>
<feature type="chain" id="PRO_5034784221" description="SRCR domain-containing protein" evidence="6">
    <location>
        <begin position="25"/>
        <end position="469"/>
    </location>
</feature>
<feature type="disulfide bond" evidence="5">
    <location>
        <begin position="376"/>
        <end position="440"/>
    </location>
</feature>
<evidence type="ECO:0000256" key="3">
    <source>
        <dbReference type="ARBA" id="ARBA00023157"/>
    </source>
</evidence>
<dbReference type="Ensembl" id="ENSAZOT00000014362.1">
    <property type="protein sequence ID" value="ENSAZOP00000013359.1"/>
    <property type="gene ID" value="ENSAZOG00000008613.1"/>
</dbReference>
<dbReference type="PRINTS" id="PR00258">
    <property type="entry name" value="SPERACTRCPTR"/>
</dbReference>
<evidence type="ECO:0000256" key="2">
    <source>
        <dbReference type="ARBA" id="ARBA00022737"/>
    </source>
</evidence>
<dbReference type="PROSITE" id="PS50287">
    <property type="entry name" value="SRCR_2"/>
    <property type="match status" value="4"/>
</dbReference>
<dbReference type="Proteomes" id="UP000694549">
    <property type="component" value="Unplaced"/>
</dbReference>
<feature type="disulfide bond" evidence="5">
    <location>
        <begin position="284"/>
        <end position="345"/>
    </location>
</feature>
<dbReference type="AlphaFoldDB" id="A0A8B9UR38"/>
<reference evidence="8" key="2">
    <citation type="submission" date="2025-09" db="UniProtKB">
        <authorList>
            <consortium name="Ensembl"/>
        </authorList>
    </citation>
    <scope>IDENTIFICATION</scope>
</reference>
<feature type="domain" description="SRCR" evidence="7">
    <location>
        <begin position="26"/>
        <end position="139"/>
    </location>
</feature>
<comment type="caution">
    <text evidence="5">Lacks conserved residue(s) required for the propagation of feature annotation.</text>
</comment>
<feature type="disulfide bond" evidence="5">
    <location>
        <begin position="315"/>
        <end position="325"/>
    </location>
</feature>
<evidence type="ECO:0000259" key="7">
    <source>
        <dbReference type="PROSITE" id="PS50287"/>
    </source>
</evidence>
<feature type="disulfide bond" evidence="5">
    <location>
        <begin position="389"/>
        <end position="450"/>
    </location>
</feature>
<keyword evidence="9" id="KW-1185">Reference proteome</keyword>
<dbReference type="GO" id="GO:0004252">
    <property type="term" value="F:serine-type endopeptidase activity"/>
    <property type="evidence" value="ECO:0007669"/>
    <property type="project" value="TreeGrafter"/>
</dbReference>
<dbReference type="PANTHER" id="PTHR48071:SF29">
    <property type="entry name" value="OLFACTORY RECEPTOR 292"/>
    <property type="match status" value="1"/>
</dbReference>
<protein>
    <recommendedName>
        <fullName evidence="7">SRCR domain-containing protein</fullName>
    </recommendedName>
</protein>
<sequence>KEVSFIGPWPTLLTFPVLFFEGAAEVRLVDGGSRCAGRVEVKHQGQWGTVCDDLWDMSHAAVVCRQLGCGVALKAFKEAHFGPGSGRIWMDDVNCHGTESALERDLAVTSGSNKWTPEHGFVCQVALLAGSVTAGVPCPWGKPSGSTLRFVRLVGGDSPCSGSVEVYDRDQWKAVCHSHFGAKAAEVVCRELQCGTALSVHGAAQLGEGAGPFWDRELQCVGNESTILFSQMWPLSPSFVLEYTGFRLVNGSTACEGRVEVEVLGTWGTLCASRWDLSDAHVLCRHLGCGFAESIPGGGHFGRGTGPVWRDSFHCDGTEGHLGQCPVTALGASPCSQENAAAVICSGECWAVLQNGAGSCAGRVEIYYQGRWGTVCDDAWDLADAAVVCRQLGCGGALEAASSARFGEGSGQIWLDGVNCSGAEAALWDCPAEAWGQHDCRHKEDAGVICSGLCWKWGWELGPVRLGQG</sequence>
<feature type="domain" description="SRCR" evidence="7">
    <location>
        <begin position="246"/>
        <end position="346"/>
    </location>
</feature>
<organism evidence="8 9">
    <name type="scientific">Anas zonorhyncha</name>
    <name type="common">Eastern spot-billed duck</name>
    <dbReference type="NCBI Taxonomy" id="75864"/>
    <lineage>
        <taxon>Eukaryota</taxon>
        <taxon>Metazoa</taxon>
        <taxon>Chordata</taxon>
        <taxon>Craniata</taxon>
        <taxon>Vertebrata</taxon>
        <taxon>Euteleostomi</taxon>
        <taxon>Archelosauria</taxon>
        <taxon>Archosauria</taxon>
        <taxon>Dinosauria</taxon>
        <taxon>Saurischia</taxon>
        <taxon>Theropoda</taxon>
        <taxon>Coelurosauria</taxon>
        <taxon>Aves</taxon>
        <taxon>Neognathae</taxon>
        <taxon>Galloanserae</taxon>
        <taxon>Anseriformes</taxon>
        <taxon>Anatidae</taxon>
        <taxon>Anatinae</taxon>
        <taxon>Anas</taxon>
    </lineage>
</organism>
<dbReference type="FunFam" id="3.10.250.10:FF:000006">
    <property type="entry name" value="neurotrypsin isoform X2"/>
    <property type="match status" value="1"/>
</dbReference>
<keyword evidence="3 5" id="KW-1015">Disulfide bond</keyword>
<evidence type="ECO:0000256" key="5">
    <source>
        <dbReference type="PROSITE-ProRule" id="PRU00196"/>
    </source>
</evidence>
<feature type="domain" description="SRCR" evidence="7">
    <location>
        <begin position="151"/>
        <end position="227"/>
    </location>
</feature>
<reference evidence="8" key="1">
    <citation type="submission" date="2025-08" db="UniProtKB">
        <authorList>
            <consortium name="Ensembl"/>
        </authorList>
    </citation>
    <scope>IDENTIFICATION</scope>
</reference>
<feature type="domain" description="SRCR" evidence="7">
    <location>
        <begin position="351"/>
        <end position="451"/>
    </location>
</feature>
<evidence type="ECO:0000313" key="8">
    <source>
        <dbReference type="Ensembl" id="ENSAZOP00000013359.1"/>
    </source>
</evidence>
<feature type="signal peptide" evidence="6">
    <location>
        <begin position="1"/>
        <end position="24"/>
    </location>
</feature>
<name>A0A8B9UR38_9AVES</name>
<feature type="disulfide bond" evidence="5">
    <location>
        <begin position="271"/>
        <end position="335"/>
    </location>
</feature>
<evidence type="ECO:0000256" key="1">
    <source>
        <dbReference type="ARBA" id="ARBA00022729"/>
    </source>
</evidence>
<dbReference type="SMART" id="SM00202">
    <property type="entry name" value="SR"/>
    <property type="match status" value="4"/>
</dbReference>
<evidence type="ECO:0000313" key="9">
    <source>
        <dbReference type="Proteomes" id="UP000694549"/>
    </source>
</evidence>
<accession>A0A8B9UR38</accession>
<dbReference type="Pfam" id="PF00530">
    <property type="entry name" value="SRCR"/>
    <property type="match status" value="4"/>
</dbReference>
<proteinExistence type="predicted"/>
<evidence type="ECO:0000256" key="6">
    <source>
        <dbReference type="SAM" id="SignalP"/>
    </source>
</evidence>
<keyword evidence="4" id="KW-0325">Glycoprotein</keyword>
<dbReference type="InterPro" id="IPR036772">
    <property type="entry name" value="SRCR-like_dom_sf"/>
</dbReference>
<dbReference type="FunFam" id="3.10.250.10:FF:000009">
    <property type="entry name" value="WC1"/>
    <property type="match status" value="1"/>
</dbReference>
<dbReference type="GO" id="GO:0005886">
    <property type="term" value="C:plasma membrane"/>
    <property type="evidence" value="ECO:0007669"/>
    <property type="project" value="TreeGrafter"/>
</dbReference>
<feature type="disulfide bond" evidence="5">
    <location>
        <begin position="420"/>
        <end position="430"/>
    </location>
</feature>
<dbReference type="InterPro" id="IPR001190">
    <property type="entry name" value="SRCR"/>
</dbReference>
<dbReference type="FunFam" id="3.10.250.10:FF:000004">
    <property type="entry name" value="Scavenger receptor cysteine-rich type 1 protein M130"/>
    <property type="match status" value="2"/>
</dbReference>
<dbReference type="SUPFAM" id="SSF56487">
    <property type="entry name" value="SRCR-like"/>
    <property type="match status" value="4"/>
</dbReference>
<dbReference type="GO" id="GO:0031638">
    <property type="term" value="P:zymogen activation"/>
    <property type="evidence" value="ECO:0007669"/>
    <property type="project" value="TreeGrafter"/>
</dbReference>
<dbReference type="Gene3D" id="3.10.250.10">
    <property type="entry name" value="SRCR-like domain"/>
    <property type="match status" value="4"/>
</dbReference>
<dbReference type="PROSITE" id="PS00420">
    <property type="entry name" value="SRCR_1"/>
    <property type="match status" value="3"/>
</dbReference>
<evidence type="ECO:0000256" key="4">
    <source>
        <dbReference type="ARBA" id="ARBA00023180"/>
    </source>
</evidence>
<keyword evidence="1 6" id="KW-0732">Signal</keyword>